<dbReference type="PATRIC" id="fig|264450.4.peg.4920"/>
<feature type="domain" description="Tsi6" evidence="1">
    <location>
        <begin position="6"/>
        <end position="88"/>
    </location>
</feature>
<dbReference type="InterPro" id="IPR040818">
    <property type="entry name" value="Tsi6"/>
</dbReference>
<evidence type="ECO:0000313" key="2">
    <source>
        <dbReference type="EMBL" id="KPW97576.1"/>
    </source>
</evidence>
<protein>
    <recommendedName>
        <fullName evidence="1">Tsi6 domain-containing protein</fullName>
    </recommendedName>
</protein>
<sequence length="104" mass="11882">MMKFNTAIEFIDYAISLTRERIKRNPSFPVYAAVISQLLHVKAVFDGVEKDKSRLHKLSIGALAAKEFEDTDYEFARALMDVYYIANQSANGLKVKLPEGLWRP</sequence>
<dbReference type="Pfam" id="PF18660">
    <property type="entry name" value="Tsi6"/>
    <property type="match status" value="1"/>
</dbReference>
<accession>A0A0P9MYV6</accession>
<organism evidence="2 3">
    <name type="scientific">Pseudomonas syringae pv. castaneae</name>
    <dbReference type="NCBI Taxonomy" id="264450"/>
    <lineage>
        <taxon>Bacteria</taxon>
        <taxon>Pseudomonadati</taxon>
        <taxon>Pseudomonadota</taxon>
        <taxon>Gammaproteobacteria</taxon>
        <taxon>Pseudomonadales</taxon>
        <taxon>Pseudomonadaceae</taxon>
        <taxon>Pseudomonas</taxon>
        <taxon>Pseudomonas syringae</taxon>
    </lineage>
</organism>
<comment type="caution">
    <text evidence="2">The sequence shown here is derived from an EMBL/GenBank/DDBJ whole genome shotgun (WGS) entry which is preliminary data.</text>
</comment>
<evidence type="ECO:0000259" key="1">
    <source>
        <dbReference type="Pfam" id="PF18660"/>
    </source>
</evidence>
<reference evidence="2 3" key="1">
    <citation type="submission" date="2015-09" db="EMBL/GenBank/DDBJ databases">
        <title>Genome announcement of multiple Pseudomonas syringae strains.</title>
        <authorList>
            <person name="Thakur S."/>
            <person name="Wang P.W."/>
            <person name="Gong Y."/>
            <person name="Weir B.S."/>
            <person name="Guttman D.S."/>
        </authorList>
    </citation>
    <scope>NUCLEOTIDE SEQUENCE [LARGE SCALE GENOMIC DNA]</scope>
    <source>
        <strain evidence="2 3">ICMP9419</strain>
    </source>
</reference>
<evidence type="ECO:0000313" key="3">
    <source>
        <dbReference type="Proteomes" id="UP000050381"/>
    </source>
</evidence>
<dbReference type="Proteomes" id="UP000050381">
    <property type="component" value="Unassembled WGS sequence"/>
</dbReference>
<name>A0A0P9MYV6_PSESX</name>
<proteinExistence type="predicted"/>
<dbReference type="AlphaFoldDB" id="A0A0P9MYV6"/>
<dbReference type="EMBL" id="LJQD01000166">
    <property type="protein sequence ID" value="KPW97576.1"/>
    <property type="molecule type" value="Genomic_DNA"/>
</dbReference>
<gene>
    <name evidence="2" type="ORF">ALO79_06327</name>
</gene>